<dbReference type="EMBL" id="BKCJ010000875">
    <property type="protein sequence ID" value="GEU36994.1"/>
    <property type="molecule type" value="Genomic_DNA"/>
</dbReference>
<reference evidence="1" key="1">
    <citation type="journal article" date="2019" name="Sci. Rep.">
        <title>Draft genome of Tanacetum cinerariifolium, the natural source of mosquito coil.</title>
        <authorList>
            <person name="Yamashiro T."/>
            <person name="Shiraishi A."/>
            <person name="Satake H."/>
            <person name="Nakayama K."/>
        </authorList>
    </citation>
    <scope>NUCLEOTIDE SEQUENCE</scope>
</reference>
<name>A0A6L2JMW9_TANCI</name>
<accession>A0A6L2JMW9</accession>
<gene>
    <name evidence="1" type="ORF">Tci_008972</name>
</gene>
<protein>
    <submittedName>
        <fullName evidence="1">Uncharacterized protein</fullName>
    </submittedName>
</protein>
<organism evidence="1">
    <name type="scientific">Tanacetum cinerariifolium</name>
    <name type="common">Dalmatian daisy</name>
    <name type="synonym">Chrysanthemum cinerariifolium</name>
    <dbReference type="NCBI Taxonomy" id="118510"/>
    <lineage>
        <taxon>Eukaryota</taxon>
        <taxon>Viridiplantae</taxon>
        <taxon>Streptophyta</taxon>
        <taxon>Embryophyta</taxon>
        <taxon>Tracheophyta</taxon>
        <taxon>Spermatophyta</taxon>
        <taxon>Magnoliopsida</taxon>
        <taxon>eudicotyledons</taxon>
        <taxon>Gunneridae</taxon>
        <taxon>Pentapetalae</taxon>
        <taxon>asterids</taxon>
        <taxon>campanulids</taxon>
        <taxon>Asterales</taxon>
        <taxon>Asteraceae</taxon>
        <taxon>Asteroideae</taxon>
        <taxon>Anthemideae</taxon>
        <taxon>Anthemidinae</taxon>
        <taxon>Tanacetum</taxon>
    </lineage>
</organism>
<comment type="caution">
    <text evidence="1">The sequence shown here is derived from an EMBL/GenBank/DDBJ whole genome shotgun (WGS) entry which is preliminary data.</text>
</comment>
<sequence length="419" mass="48432">MALDEQAQSSDDEDIGRAHIPTVNLSVDDPILRHNVSKPLPLGGPPGQVTIQSDFFFNKDLEYLRYGSKGSRPALSISKMNAAYYPDAGLEQMVPDQQRFYIDRHTSKGDRDAVRTHMRILSVVRIEFFSMYAYDYMKKIVLHRADLNGPVIAERDFKAVMFLDKYGVQMMMRFNEIHKFSDGTLQQIDEALDYTVKEYRINRMNPGLNTRFLTRKDVDRSKAFMFAIQKRLKTRRIFHNLESFVAVCSSLRSLKLKRTIESRAKRSSKIISLGYYFIMLAFSHTMKMKMEILLEPTSNKLLVANELMDAFGKPFEWVFDSLVHSFHALSALRCSSLRMASTTAKPCQGDSLEFYLITGSIYTDQQETVVLATLFNGSEQRHFCSFITNINFQESRRLQLLAKEMSIHNSMLTLQNRYR</sequence>
<dbReference type="AlphaFoldDB" id="A0A6L2JMW9"/>
<evidence type="ECO:0000313" key="1">
    <source>
        <dbReference type="EMBL" id="GEU36994.1"/>
    </source>
</evidence>
<proteinExistence type="predicted"/>